<protein>
    <recommendedName>
        <fullName evidence="8">Peptidase S8/S53 domain-containing protein</fullName>
    </recommendedName>
</protein>
<feature type="chain" id="PRO_5002211770" description="Peptidase S8/S53 domain-containing protein" evidence="7">
    <location>
        <begin position="29"/>
        <end position="478"/>
    </location>
</feature>
<dbReference type="GO" id="GO:0005886">
    <property type="term" value="C:plasma membrane"/>
    <property type="evidence" value="ECO:0007669"/>
    <property type="project" value="TreeGrafter"/>
</dbReference>
<dbReference type="Proteomes" id="UP000032120">
    <property type="component" value="Unassembled WGS sequence"/>
</dbReference>
<feature type="transmembrane region" description="Helical" evidence="6">
    <location>
        <begin position="444"/>
        <end position="470"/>
    </location>
</feature>
<keyword evidence="1 4" id="KW-0645">Protease</keyword>
<keyword evidence="10" id="KW-1185">Reference proteome</keyword>
<feature type="active site" description="Charge relay system" evidence="4">
    <location>
        <position position="110"/>
    </location>
</feature>
<dbReference type="GO" id="GO:0004252">
    <property type="term" value="F:serine-type endopeptidase activity"/>
    <property type="evidence" value="ECO:0007669"/>
    <property type="project" value="UniProtKB-UniRule"/>
</dbReference>
<evidence type="ECO:0000259" key="8">
    <source>
        <dbReference type="Pfam" id="PF00082"/>
    </source>
</evidence>
<feature type="region of interest" description="Disordered" evidence="5">
    <location>
        <begin position="387"/>
        <end position="408"/>
    </location>
</feature>
<organism evidence="9 10">
    <name type="scientific">Leucobacter komagatae</name>
    <dbReference type="NCBI Taxonomy" id="55969"/>
    <lineage>
        <taxon>Bacteria</taxon>
        <taxon>Bacillati</taxon>
        <taxon>Actinomycetota</taxon>
        <taxon>Actinomycetes</taxon>
        <taxon>Micrococcales</taxon>
        <taxon>Microbacteriaceae</taxon>
        <taxon>Leucobacter</taxon>
    </lineage>
</organism>
<name>A0A0D0HWD5_9MICO</name>
<reference evidence="9 10" key="1">
    <citation type="submission" date="2015-01" db="EMBL/GenBank/DDBJ databases">
        <title>Draft genome sequence of Leucobacter komagatae strain VKM ST2845.</title>
        <authorList>
            <person name="Karlyshev A.V."/>
            <person name="Kudryashova E.B."/>
        </authorList>
    </citation>
    <scope>NUCLEOTIDE SEQUENCE [LARGE SCALE GENOMIC DNA]</scope>
    <source>
        <strain evidence="9 10">VKM ST2845</strain>
    </source>
</reference>
<dbReference type="PROSITE" id="PS00138">
    <property type="entry name" value="SUBTILASE_SER"/>
    <property type="match status" value="1"/>
</dbReference>
<gene>
    <name evidence="9" type="ORF">SD72_12365</name>
</gene>
<evidence type="ECO:0000313" key="9">
    <source>
        <dbReference type="EMBL" id="KIP51921.1"/>
    </source>
</evidence>
<dbReference type="GO" id="GO:0016485">
    <property type="term" value="P:protein processing"/>
    <property type="evidence" value="ECO:0007669"/>
    <property type="project" value="TreeGrafter"/>
</dbReference>
<keyword evidence="7" id="KW-0732">Signal</keyword>
<dbReference type="PANTHER" id="PTHR42884:SF14">
    <property type="entry name" value="NEUROENDOCRINE CONVERTASE 1"/>
    <property type="match status" value="1"/>
</dbReference>
<dbReference type="PANTHER" id="PTHR42884">
    <property type="entry name" value="PROPROTEIN CONVERTASE SUBTILISIN/KEXIN-RELATED"/>
    <property type="match status" value="1"/>
</dbReference>
<comment type="caution">
    <text evidence="9">The sequence shown here is derived from an EMBL/GenBank/DDBJ whole genome shotgun (WGS) entry which is preliminary data.</text>
</comment>
<keyword evidence="3 4" id="KW-0720">Serine protease</keyword>
<evidence type="ECO:0000256" key="1">
    <source>
        <dbReference type="ARBA" id="ARBA00022670"/>
    </source>
</evidence>
<evidence type="ECO:0000256" key="2">
    <source>
        <dbReference type="ARBA" id="ARBA00022801"/>
    </source>
</evidence>
<dbReference type="OrthoDB" id="3644449at2"/>
<dbReference type="InterPro" id="IPR015500">
    <property type="entry name" value="Peptidase_S8_subtilisin-rel"/>
</dbReference>
<feature type="domain" description="Peptidase S8/S53" evidence="8">
    <location>
        <begin position="58"/>
        <end position="352"/>
    </location>
</feature>
<evidence type="ECO:0000256" key="7">
    <source>
        <dbReference type="SAM" id="SignalP"/>
    </source>
</evidence>
<feature type="active site" description="Charge relay system" evidence="4">
    <location>
        <position position="67"/>
    </location>
</feature>
<dbReference type="InterPro" id="IPR000209">
    <property type="entry name" value="Peptidase_S8/S53_dom"/>
</dbReference>
<dbReference type="PROSITE" id="PS51892">
    <property type="entry name" value="SUBTILASE"/>
    <property type="match status" value="1"/>
</dbReference>
<dbReference type="PRINTS" id="PR00723">
    <property type="entry name" value="SUBTILISIN"/>
</dbReference>
<evidence type="ECO:0000313" key="10">
    <source>
        <dbReference type="Proteomes" id="UP000032120"/>
    </source>
</evidence>
<evidence type="ECO:0000256" key="6">
    <source>
        <dbReference type="SAM" id="Phobius"/>
    </source>
</evidence>
<keyword evidence="6" id="KW-1133">Transmembrane helix</keyword>
<dbReference type="EMBL" id="JXSQ01000019">
    <property type="protein sequence ID" value="KIP51921.1"/>
    <property type="molecule type" value="Genomic_DNA"/>
</dbReference>
<dbReference type="Gene3D" id="3.40.50.200">
    <property type="entry name" value="Peptidase S8/S53 domain"/>
    <property type="match status" value="1"/>
</dbReference>
<evidence type="ECO:0000256" key="4">
    <source>
        <dbReference type="PROSITE-ProRule" id="PRU01240"/>
    </source>
</evidence>
<accession>A0A0D0HWD5</accession>
<keyword evidence="6" id="KW-0812">Transmembrane</keyword>
<dbReference type="CDD" id="cd00306">
    <property type="entry name" value="Peptidases_S8_S53"/>
    <property type="match status" value="1"/>
</dbReference>
<evidence type="ECO:0000256" key="3">
    <source>
        <dbReference type="ARBA" id="ARBA00022825"/>
    </source>
</evidence>
<feature type="active site" description="Charge relay system" evidence="4">
    <location>
        <position position="315"/>
    </location>
</feature>
<keyword evidence="2 4" id="KW-0378">Hydrolase</keyword>
<dbReference type="RefSeq" id="WP_042544773.1">
    <property type="nucleotide sequence ID" value="NZ_JXSQ01000019.1"/>
</dbReference>
<dbReference type="SUPFAM" id="SSF52743">
    <property type="entry name" value="Subtilisin-like"/>
    <property type="match status" value="1"/>
</dbReference>
<comment type="similarity">
    <text evidence="4">Belongs to the peptidase S8 family.</text>
</comment>
<dbReference type="AlphaFoldDB" id="A0A0D0HWD5"/>
<sequence>MARSVVSMVAGGVLLGSFVFGSAVPAEAAPLAPDERSSALWYADGLRFDELQARGATGEGVKIAVIDAALNPDVAELAGANITVKGSYCAFPDTGTPVPAVSDDVARAGHGTSVVAMLVGNGTSADGGPGTRGIVPDAEVWFYSTGLPEESAGDDGGVKCENYDGARGEFYDTDLPASSPEYFLGGPESYAAWNAVRDGADIVVYSGIDGDIYGWTPALVTALRAGVPIVAGTPNPDGDMQSQLNLFFPFALNGVVAVSGLDREGSILSGGGDRLDPLTGEALGSKNLGFLSAGSELLVPSGRDTWGPELGYGTSLATPLVAGVIALGLEKFPEATANQVLQAMVRTTGPNGLHEPEWVDPKRGYGLANPVSLLNVDPTQYRDENPLFVASPDDPRCSEPGEPTPESMETCLWAPGPTSEEVWLSGTSDEVGSREPSSEATAVWPVWVTVAIVLLVVGVAGTAIIVPIAVTRSRRLRG</sequence>
<dbReference type="Pfam" id="PF00082">
    <property type="entry name" value="Peptidase_S8"/>
    <property type="match status" value="1"/>
</dbReference>
<evidence type="ECO:0000256" key="5">
    <source>
        <dbReference type="SAM" id="MobiDB-lite"/>
    </source>
</evidence>
<dbReference type="InterPro" id="IPR023828">
    <property type="entry name" value="Peptidase_S8_Ser-AS"/>
</dbReference>
<proteinExistence type="inferred from homology"/>
<feature type="signal peptide" evidence="7">
    <location>
        <begin position="1"/>
        <end position="28"/>
    </location>
</feature>
<dbReference type="InterPro" id="IPR036852">
    <property type="entry name" value="Peptidase_S8/S53_dom_sf"/>
</dbReference>
<keyword evidence="6" id="KW-0472">Membrane</keyword>